<dbReference type="GO" id="GO:0008270">
    <property type="term" value="F:zinc ion binding"/>
    <property type="evidence" value="ECO:0007669"/>
    <property type="project" value="UniProtKB-UniRule"/>
</dbReference>
<dbReference type="InterPro" id="IPR006026">
    <property type="entry name" value="Peptidase_Metallo"/>
</dbReference>
<evidence type="ECO:0000256" key="10">
    <source>
        <dbReference type="ARBA" id="ARBA00037865"/>
    </source>
</evidence>
<dbReference type="KEGG" id="nss:113414250"/>
<dbReference type="GeneID" id="113414250"/>
<dbReference type="Pfam" id="PF00431">
    <property type="entry name" value="CUB"/>
    <property type="match status" value="2"/>
</dbReference>
<feature type="binding site" evidence="12">
    <location>
        <position position="158"/>
    </location>
    <ligand>
        <name>Zn(2+)</name>
        <dbReference type="ChEBI" id="CHEBI:29105"/>
        <note>catalytic</note>
    </ligand>
</feature>
<dbReference type="Pfam" id="PF01400">
    <property type="entry name" value="Astacin"/>
    <property type="match status" value="1"/>
</dbReference>
<evidence type="ECO:0000259" key="15">
    <source>
        <dbReference type="PROSITE" id="PS51864"/>
    </source>
</evidence>
<evidence type="ECO:0000256" key="3">
    <source>
        <dbReference type="ARBA" id="ARBA00022723"/>
    </source>
</evidence>
<feature type="domain" description="Peptidase M12A" evidence="15">
    <location>
        <begin position="51"/>
        <end position="249"/>
    </location>
</feature>
<keyword evidence="8 12" id="KW-0482">Metalloprotease</keyword>
<evidence type="ECO:0000313" key="16">
    <source>
        <dbReference type="Proteomes" id="UP000504612"/>
    </source>
</evidence>
<feature type="domain" description="CUB" evidence="14">
    <location>
        <begin position="365"/>
        <end position="477"/>
    </location>
</feature>
<evidence type="ECO:0000256" key="12">
    <source>
        <dbReference type="PROSITE-ProRule" id="PRU01211"/>
    </source>
</evidence>
<dbReference type="PROSITE" id="PS51864">
    <property type="entry name" value="ASTACIN"/>
    <property type="match status" value="1"/>
</dbReference>
<keyword evidence="7 12" id="KW-0862">Zinc</keyword>
<dbReference type="FunFam" id="2.60.120.290:FF:000013">
    <property type="entry name" value="Membrane frizzled-related protein"/>
    <property type="match status" value="1"/>
</dbReference>
<keyword evidence="2 12" id="KW-0645">Protease</keyword>
<dbReference type="PANTHER" id="PTHR10127:SF899">
    <property type="entry name" value="ASTACIN-LIKE METALLOENDOPEPTIDASE-RELATED"/>
    <property type="match status" value="1"/>
</dbReference>
<evidence type="ECO:0000256" key="8">
    <source>
        <dbReference type="ARBA" id="ARBA00023049"/>
    </source>
</evidence>
<evidence type="ECO:0000256" key="13">
    <source>
        <dbReference type="RuleBase" id="RU361183"/>
    </source>
</evidence>
<evidence type="ECO:0000313" key="17">
    <source>
        <dbReference type="RefSeq" id="XP_026526812.1"/>
    </source>
</evidence>
<comment type="cofactor">
    <cofactor evidence="12 13">
        <name>Zn(2+)</name>
        <dbReference type="ChEBI" id="CHEBI:29105"/>
    </cofactor>
    <text evidence="12 13">Binds 1 zinc ion per subunit.</text>
</comment>
<evidence type="ECO:0000259" key="14">
    <source>
        <dbReference type="PROSITE" id="PS01180"/>
    </source>
</evidence>
<dbReference type="RefSeq" id="XP_026526812.1">
    <property type="nucleotide sequence ID" value="XM_026671027.1"/>
</dbReference>
<evidence type="ECO:0000256" key="4">
    <source>
        <dbReference type="ARBA" id="ARBA00022729"/>
    </source>
</evidence>
<keyword evidence="1" id="KW-0963">Cytoplasm</keyword>
<dbReference type="Proteomes" id="UP000504612">
    <property type="component" value="Unplaced"/>
</dbReference>
<evidence type="ECO:0000256" key="7">
    <source>
        <dbReference type="ARBA" id="ARBA00022833"/>
    </source>
</evidence>
<dbReference type="GO" id="GO:0004222">
    <property type="term" value="F:metalloendopeptidase activity"/>
    <property type="evidence" value="ECO:0007669"/>
    <property type="project" value="UniProtKB-UniRule"/>
</dbReference>
<dbReference type="FunFam" id="3.40.390.10:FF:000040">
    <property type="entry name" value="Metalloendopeptidase"/>
    <property type="match status" value="1"/>
</dbReference>
<dbReference type="GO" id="GO:0006508">
    <property type="term" value="P:proteolysis"/>
    <property type="evidence" value="ECO:0007669"/>
    <property type="project" value="UniProtKB-KW"/>
</dbReference>
<feature type="binding site" evidence="12">
    <location>
        <position position="148"/>
    </location>
    <ligand>
        <name>Zn(2+)</name>
        <dbReference type="ChEBI" id="CHEBI:29105"/>
        <note>catalytic</note>
    </ligand>
</feature>
<evidence type="ECO:0000256" key="2">
    <source>
        <dbReference type="ARBA" id="ARBA00022670"/>
    </source>
</evidence>
<gene>
    <name evidence="17" type="primary">LOC113414250</name>
</gene>
<dbReference type="Gene3D" id="3.40.390.10">
    <property type="entry name" value="Collagenase (Catalytic Domain)"/>
    <property type="match status" value="1"/>
</dbReference>
<feature type="binding site" evidence="12">
    <location>
        <position position="152"/>
    </location>
    <ligand>
        <name>Zn(2+)</name>
        <dbReference type="ChEBI" id="CHEBI:29105"/>
        <note>catalytic</note>
    </ligand>
</feature>
<comment type="subcellular location">
    <subcellularLocation>
        <location evidence="10">Cytoplasmic vesicle</location>
        <location evidence="10">Secretory vesicle</location>
        <location evidence="10">Cortical granule</location>
    </subcellularLocation>
</comment>
<keyword evidence="6 12" id="KW-0378">Hydrolase</keyword>
<proteinExistence type="predicted"/>
<comment type="caution">
    <text evidence="11">Lacks conserved residue(s) required for the propagation of feature annotation.</text>
</comment>
<feature type="chain" id="PRO_5027135265" description="Metalloendopeptidase" evidence="13">
    <location>
        <begin position="21"/>
        <end position="477"/>
    </location>
</feature>
<feature type="signal peptide" evidence="13">
    <location>
        <begin position="1"/>
        <end position="20"/>
    </location>
</feature>
<keyword evidence="9" id="KW-1015">Disulfide bond</keyword>
<dbReference type="Gene3D" id="2.60.120.290">
    <property type="entry name" value="Spermadhesin, CUB domain"/>
    <property type="match status" value="2"/>
</dbReference>
<name>A0A6J1U7D7_9SAUR</name>
<dbReference type="SUPFAM" id="SSF49854">
    <property type="entry name" value="Spermadhesin, CUB domain"/>
    <property type="match status" value="2"/>
</dbReference>
<keyword evidence="4 13" id="KW-0732">Signal</keyword>
<dbReference type="SMART" id="SM00042">
    <property type="entry name" value="CUB"/>
    <property type="match status" value="2"/>
</dbReference>
<dbReference type="GO" id="GO:0060473">
    <property type="term" value="C:cortical granule"/>
    <property type="evidence" value="ECO:0007669"/>
    <property type="project" value="UniProtKB-SubCell"/>
</dbReference>
<feature type="domain" description="CUB" evidence="14">
    <location>
        <begin position="251"/>
        <end position="363"/>
    </location>
</feature>
<accession>A0A6J1U7D7</accession>
<dbReference type="InterPro" id="IPR017370">
    <property type="entry name" value="Hatching_enzyme_Uvs2-like"/>
</dbReference>
<dbReference type="PANTHER" id="PTHR10127">
    <property type="entry name" value="DISCOIDIN, CUB, EGF, LAMININ , AND ZINC METALLOPROTEASE DOMAIN CONTAINING"/>
    <property type="match status" value="1"/>
</dbReference>
<dbReference type="InterPro" id="IPR000859">
    <property type="entry name" value="CUB_dom"/>
</dbReference>
<evidence type="ECO:0000256" key="11">
    <source>
        <dbReference type="PROSITE-ProRule" id="PRU00059"/>
    </source>
</evidence>
<evidence type="ECO:0000256" key="5">
    <source>
        <dbReference type="ARBA" id="ARBA00022737"/>
    </source>
</evidence>
<dbReference type="CDD" id="cd00041">
    <property type="entry name" value="CUB"/>
    <property type="match status" value="2"/>
</dbReference>
<keyword evidence="5" id="KW-0677">Repeat</keyword>
<reference evidence="17" key="1">
    <citation type="submission" date="2025-08" db="UniProtKB">
        <authorList>
            <consortium name="RefSeq"/>
        </authorList>
    </citation>
    <scope>IDENTIFICATION</scope>
</reference>
<keyword evidence="3 12" id="KW-0479">Metal-binding</keyword>
<evidence type="ECO:0000256" key="6">
    <source>
        <dbReference type="ARBA" id="ARBA00022801"/>
    </source>
</evidence>
<organism evidence="16 17">
    <name type="scientific">Notechis scutatus</name>
    <name type="common">mainland tiger snake</name>
    <dbReference type="NCBI Taxonomy" id="8663"/>
    <lineage>
        <taxon>Eukaryota</taxon>
        <taxon>Metazoa</taxon>
        <taxon>Chordata</taxon>
        <taxon>Craniata</taxon>
        <taxon>Vertebrata</taxon>
        <taxon>Euteleostomi</taxon>
        <taxon>Lepidosauria</taxon>
        <taxon>Squamata</taxon>
        <taxon>Bifurcata</taxon>
        <taxon>Unidentata</taxon>
        <taxon>Episquamata</taxon>
        <taxon>Toxicofera</taxon>
        <taxon>Serpentes</taxon>
        <taxon>Colubroidea</taxon>
        <taxon>Elapidae</taxon>
        <taxon>Hydrophiinae</taxon>
        <taxon>Notechis</taxon>
    </lineage>
</organism>
<dbReference type="PROSITE" id="PS01180">
    <property type="entry name" value="CUB"/>
    <property type="match status" value="2"/>
</dbReference>
<dbReference type="FunFam" id="2.60.120.290:FF:000005">
    <property type="entry name" value="Procollagen C-endopeptidase enhancer 1"/>
    <property type="match status" value="1"/>
</dbReference>
<dbReference type="SMART" id="SM00235">
    <property type="entry name" value="ZnMc"/>
    <property type="match status" value="1"/>
</dbReference>
<evidence type="ECO:0000256" key="9">
    <source>
        <dbReference type="ARBA" id="ARBA00023157"/>
    </source>
</evidence>
<dbReference type="InterPro" id="IPR035914">
    <property type="entry name" value="Sperma_CUB_dom_sf"/>
</dbReference>
<sequence>MNLLALLSTLLFSFHRLATSKPVQGILKNKDSGETDFHQDDIVYKRRTQRSAMSCSGNCYWPRSENGLVKIPVNISPEFSLEHKGVIIKAMEEFVTLTCIRFIKHTVEYDYINIVPGDRCWSYFGKIGGRQQLSLLKHGCIYKGLIQHELNHALGFLHEQTRSDRDNYVKINLEYVAKGEWGNFEKGNTTNLDLPYDYDSVMHYGAYDFSNTAGKPTIITIPNGSVPIGQRVGLSNLDVKKINKLYSCNDCSTVLHNPSGHFCSYNYPHSYPRNITCLWLIQTLQGKVFLSFHVLDLQSSPNCSSDYIRIYDGSSRKSRILLDKCCRAGQLPAMVASGNTMLIEFVSDEDETATGFMASYTHVKCGGTFTNTSGTITTPNFPKKYPPNQTCLWIISASPGNKVSLTMISFELEDIDGCRYDRLLLYDGSQSSSPLVGTFCGKMKIPPYTSTGNFLRIEFHTDFAFQFSGFKMDYTIK</sequence>
<dbReference type="PIRSF" id="PIRSF038057">
    <property type="entry name" value="Hatching_enzyme_Uvs2"/>
    <property type="match status" value="1"/>
</dbReference>
<dbReference type="EC" id="3.4.24.-" evidence="13"/>
<dbReference type="InterPro" id="IPR024079">
    <property type="entry name" value="MetalloPept_cat_dom_sf"/>
</dbReference>
<keyword evidence="16" id="KW-1185">Reference proteome</keyword>
<feature type="active site" evidence="12">
    <location>
        <position position="149"/>
    </location>
</feature>
<dbReference type="SUPFAM" id="SSF55486">
    <property type="entry name" value="Metalloproteases ('zincins'), catalytic domain"/>
    <property type="match status" value="1"/>
</dbReference>
<evidence type="ECO:0000256" key="1">
    <source>
        <dbReference type="ARBA" id="ARBA00022490"/>
    </source>
</evidence>
<dbReference type="AlphaFoldDB" id="A0A6J1U7D7"/>
<protein>
    <recommendedName>
        <fullName evidence="13">Metalloendopeptidase</fullName>
        <ecNumber evidence="13">3.4.24.-</ecNumber>
    </recommendedName>
</protein>
<dbReference type="InterPro" id="IPR001506">
    <property type="entry name" value="Peptidase_M12A"/>
</dbReference>
<dbReference type="PRINTS" id="PR00480">
    <property type="entry name" value="ASTACIN"/>
</dbReference>